<accession>A0ABN3PIL9</accession>
<protein>
    <recommendedName>
        <fullName evidence="1">DUF5655 domain-containing protein</fullName>
    </recommendedName>
</protein>
<proteinExistence type="predicted"/>
<dbReference type="EMBL" id="BAAATD010000002">
    <property type="protein sequence ID" value="GAA2587729.1"/>
    <property type="molecule type" value="Genomic_DNA"/>
</dbReference>
<comment type="caution">
    <text evidence="2">The sequence shown here is derived from an EMBL/GenBank/DDBJ whole genome shotgun (WGS) entry which is preliminary data.</text>
</comment>
<keyword evidence="3" id="KW-1185">Reference proteome</keyword>
<organism evidence="2 3">
    <name type="scientific">Actinomadura fulvescens</name>
    <dbReference type="NCBI Taxonomy" id="46160"/>
    <lineage>
        <taxon>Bacteria</taxon>
        <taxon>Bacillati</taxon>
        <taxon>Actinomycetota</taxon>
        <taxon>Actinomycetes</taxon>
        <taxon>Streptosporangiales</taxon>
        <taxon>Thermomonosporaceae</taxon>
        <taxon>Actinomadura</taxon>
    </lineage>
</organism>
<evidence type="ECO:0000313" key="2">
    <source>
        <dbReference type="EMBL" id="GAA2587729.1"/>
    </source>
</evidence>
<dbReference type="RefSeq" id="WP_344539984.1">
    <property type="nucleotide sequence ID" value="NZ_BAAATD010000002.1"/>
</dbReference>
<dbReference type="InterPro" id="IPR043714">
    <property type="entry name" value="DUF5655"/>
</dbReference>
<dbReference type="Proteomes" id="UP001501509">
    <property type="component" value="Unassembled WGS sequence"/>
</dbReference>
<gene>
    <name evidence="2" type="ORF">GCM10010411_20710</name>
</gene>
<name>A0ABN3PIL9_9ACTN</name>
<evidence type="ECO:0000313" key="3">
    <source>
        <dbReference type="Proteomes" id="UP001501509"/>
    </source>
</evidence>
<reference evidence="2 3" key="1">
    <citation type="journal article" date="2019" name="Int. J. Syst. Evol. Microbiol.">
        <title>The Global Catalogue of Microorganisms (GCM) 10K type strain sequencing project: providing services to taxonomists for standard genome sequencing and annotation.</title>
        <authorList>
            <consortium name="The Broad Institute Genomics Platform"/>
            <consortium name="The Broad Institute Genome Sequencing Center for Infectious Disease"/>
            <person name="Wu L."/>
            <person name="Ma J."/>
        </authorList>
    </citation>
    <scope>NUCLEOTIDE SEQUENCE [LARGE SCALE GENOMIC DNA]</scope>
    <source>
        <strain evidence="2 3">JCM 6833</strain>
    </source>
</reference>
<evidence type="ECO:0000259" key="1">
    <source>
        <dbReference type="Pfam" id="PF18899"/>
    </source>
</evidence>
<sequence>MPDDDVLESQLRYYFDAKPDSMAIFRTLRDLIEEQGESEMTVGAQISFGVRRKFAWIWLYNITGANPQGTVQLMLALREPVDEPPVYRTTQIGKTRWNHLVVVHSMEEARDPRLHPLVRAAYEYGAA</sequence>
<feature type="domain" description="DUF5655" evidence="1">
    <location>
        <begin position="15"/>
        <end position="123"/>
    </location>
</feature>
<dbReference type="Pfam" id="PF18899">
    <property type="entry name" value="DUF5655"/>
    <property type="match status" value="1"/>
</dbReference>